<dbReference type="CDD" id="cd01837">
    <property type="entry name" value="SGNH_plant_lipase_like"/>
    <property type="match status" value="1"/>
</dbReference>
<comment type="similarity">
    <text evidence="1">Belongs to the 'GDSL' lipolytic enzyme family.</text>
</comment>
<dbReference type="EMBL" id="AGNK02005744">
    <property type="status" value="NOT_ANNOTATED_CDS"/>
    <property type="molecule type" value="Genomic_DNA"/>
</dbReference>
<dbReference type="PANTHER" id="PTHR45642">
    <property type="entry name" value="GDSL ESTERASE/LIPASE EXL3"/>
    <property type="match status" value="1"/>
</dbReference>
<keyword evidence="5" id="KW-1185">Reference proteome</keyword>
<dbReference type="Proteomes" id="UP000004995">
    <property type="component" value="Unassembled WGS sequence"/>
</dbReference>
<feature type="signal peptide" evidence="2">
    <location>
        <begin position="1"/>
        <end position="20"/>
    </location>
</feature>
<evidence type="ECO:0000313" key="4">
    <source>
        <dbReference type="EnsemblPlants" id="KQK89540"/>
    </source>
</evidence>
<evidence type="ECO:0000256" key="2">
    <source>
        <dbReference type="SAM" id="SignalP"/>
    </source>
</evidence>
<evidence type="ECO:0000256" key="1">
    <source>
        <dbReference type="ARBA" id="ARBA00008668"/>
    </source>
</evidence>
<dbReference type="RefSeq" id="XP_004983403.1">
    <property type="nucleotide sequence ID" value="XM_004983346.4"/>
</dbReference>
<dbReference type="KEGG" id="sita:101774984"/>
<dbReference type="AlphaFoldDB" id="K4ABZ0"/>
<dbReference type="GO" id="GO:0006629">
    <property type="term" value="P:lipid metabolic process"/>
    <property type="evidence" value="ECO:0007669"/>
    <property type="project" value="InterPro"/>
</dbReference>
<evidence type="ECO:0000313" key="5">
    <source>
        <dbReference type="Proteomes" id="UP000004995"/>
    </source>
</evidence>
<dbReference type="InterPro" id="IPR008265">
    <property type="entry name" value="Lipase_GDSL_AS"/>
</dbReference>
<reference evidence="3" key="2">
    <citation type="submission" date="2015-07" db="EMBL/GenBank/DDBJ databases">
        <authorList>
            <person name="Noorani M."/>
        </authorList>
    </citation>
    <scope>NUCLEOTIDE SEQUENCE</scope>
    <source>
        <strain evidence="3">Yugu1</strain>
    </source>
</reference>
<dbReference type="HOGENOM" id="CLU_015101_0_1_1"/>
<protein>
    <recommendedName>
        <fullName evidence="6">SGNH hydrolase-type esterase domain-containing protein</fullName>
    </recommendedName>
</protein>
<reference evidence="4" key="3">
    <citation type="submission" date="2018-08" db="UniProtKB">
        <authorList>
            <consortium name="EnsemblPlants"/>
        </authorList>
    </citation>
    <scope>IDENTIFICATION</scope>
    <source>
        <strain evidence="4">Yugu1</strain>
    </source>
</reference>
<dbReference type="InterPro" id="IPR036514">
    <property type="entry name" value="SGNH_hydro_sf"/>
</dbReference>
<dbReference type="Gramene" id="KQK89540">
    <property type="protein sequence ID" value="KQK89540"/>
    <property type="gene ID" value="SETIT_036397mg"/>
</dbReference>
<dbReference type="EMBL" id="CM003536">
    <property type="protein sequence ID" value="RCV43386.1"/>
    <property type="molecule type" value="Genomic_DNA"/>
</dbReference>
<dbReference type="FunCoup" id="K4ABZ0">
    <property type="interactions" value="79"/>
</dbReference>
<dbReference type="InterPro" id="IPR050592">
    <property type="entry name" value="GDSL_lipolytic_enzyme"/>
</dbReference>
<keyword evidence="2" id="KW-0732">Signal</keyword>
<dbReference type="Gene3D" id="3.40.50.1110">
    <property type="entry name" value="SGNH hydrolase"/>
    <property type="match status" value="1"/>
</dbReference>
<gene>
    <name evidence="4" type="primary">LOC101774984</name>
    <name evidence="3" type="ORF">SETIT_9G290200v2</name>
</gene>
<dbReference type="InterPro" id="IPR035669">
    <property type="entry name" value="SGNH_plant_lipase-like"/>
</dbReference>
<dbReference type="GO" id="GO:0016298">
    <property type="term" value="F:lipase activity"/>
    <property type="evidence" value="ECO:0007669"/>
    <property type="project" value="InterPro"/>
</dbReference>
<dbReference type="OrthoDB" id="1600564at2759"/>
<dbReference type="GeneID" id="101774984"/>
<dbReference type="eggNOG" id="ENOG502QW19">
    <property type="taxonomic scope" value="Eukaryota"/>
</dbReference>
<reference evidence="3 5" key="1">
    <citation type="journal article" date="2012" name="Nat. Biotechnol.">
        <title>Reference genome sequence of the model plant Setaria.</title>
        <authorList>
            <person name="Bennetzen J.L."/>
            <person name="Schmutz J."/>
            <person name="Wang H."/>
            <person name="Percifield R."/>
            <person name="Hawkins J."/>
            <person name="Pontaroli A.C."/>
            <person name="Estep M."/>
            <person name="Feng L."/>
            <person name="Vaughn J.N."/>
            <person name="Grimwood J."/>
            <person name="Jenkins J."/>
            <person name="Barry K."/>
            <person name="Lindquist E."/>
            <person name="Hellsten U."/>
            <person name="Deshpande S."/>
            <person name="Wang X."/>
            <person name="Wu X."/>
            <person name="Mitros T."/>
            <person name="Triplett J."/>
            <person name="Yang X."/>
            <person name="Ye C.Y."/>
            <person name="Mauro-Herrera M."/>
            <person name="Wang L."/>
            <person name="Li P."/>
            <person name="Sharma M."/>
            <person name="Sharma R."/>
            <person name="Ronald P.C."/>
            <person name="Panaud O."/>
            <person name="Kellogg E.A."/>
            <person name="Brutnell T.P."/>
            <person name="Doust A.N."/>
            <person name="Tuskan G.A."/>
            <person name="Rokhsar D."/>
            <person name="Devos K.M."/>
        </authorList>
    </citation>
    <scope>NUCLEOTIDE SEQUENCE [LARGE SCALE GENOMIC DNA]</scope>
    <source>
        <strain evidence="5">cv. Yugu1</strain>
        <strain evidence="3">Yugu1</strain>
    </source>
</reference>
<feature type="chain" id="PRO_5010128777" description="SGNH hydrolase-type esterase domain-containing protein" evidence="2">
    <location>
        <begin position="21"/>
        <end position="351"/>
    </location>
</feature>
<sequence>MENLIAAVVVLAGAIIPAAGANVVARAHPPAVAPSGPKVPALFAFGDSIVDTGNNNYIRTITRSNFPPYGRDFPDHMATGRFSDGRISMDFLASALGLKEMLPPYLDKNLTMDELRTGVSFASAGSGLDNATCLTAAAMTVEQQLQLFMEYKTKVGSIPGRSLYLICWGSNDVVQHFTFNDGLSDPDYADLMTQRASNFIQRLISLGARQIAVTGVPPVGCVPAQRLIGGGLLRRRQCAEGLNQLAMLYNRELNQEIDKLARRFRDVNLVYIDLYAILADIIQRYQELGFKNGKDACCGVIGLESGVLCNFMSPVCENPAQYVFWDGYHPTERAYKIMIDQLIARYIRFLR</sequence>
<accession>K4ABZ0</accession>
<dbReference type="SUPFAM" id="SSF52266">
    <property type="entry name" value="SGNH hydrolase"/>
    <property type="match status" value="1"/>
</dbReference>
<proteinExistence type="inferred from homology"/>
<evidence type="ECO:0000313" key="3">
    <source>
        <dbReference type="EMBL" id="RCV43386.1"/>
    </source>
</evidence>
<dbReference type="EnsemblPlants" id="KQK89540">
    <property type="protein sequence ID" value="KQK89540"/>
    <property type="gene ID" value="SETIT_036397mg"/>
</dbReference>
<organism evidence="4 5">
    <name type="scientific">Setaria italica</name>
    <name type="common">Foxtail millet</name>
    <name type="synonym">Panicum italicum</name>
    <dbReference type="NCBI Taxonomy" id="4555"/>
    <lineage>
        <taxon>Eukaryota</taxon>
        <taxon>Viridiplantae</taxon>
        <taxon>Streptophyta</taxon>
        <taxon>Embryophyta</taxon>
        <taxon>Tracheophyta</taxon>
        <taxon>Spermatophyta</taxon>
        <taxon>Magnoliopsida</taxon>
        <taxon>Liliopsida</taxon>
        <taxon>Poales</taxon>
        <taxon>Poaceae</taxon>
        <taxon>PACMAD clade</taxon>
        <taxon>Panicoideae</taxon>
        <taxon>Panicodae</taxon>
        <taxon>Paniceae</taxon>
        <taxon>Cenchrinae</taxon>
        <taxon>Setaria</taxon>
    </lineage>
</organism>
<dbReference type="InterPro" id="IPR001087">
    <property type="entry name" value="GDSL"/>
</dbReference>
<name>K4ABZ0_SETIT</name>
<dbReference type="PANTHER" id="PTHR45642:SF17">
    <property type="entry name" value="GDSL-LIKE LIPASE_ACYLHYDROLASE FAMILY PROTEIN, EXPRESSED"/>
    <property type="match status" value="1"/>
</dbReference>
<dbReference type="PROSITE" id="PS01098">
    <property type="entry name" value="LIPASE_GDSL_SER"/>
    <property type="match status" value="1"/>
</dbReference>
<dbReference type="Pfam" id="PF00657">
    <property type="entry name" value="Lipase_GDSL"/>
    <property type="match status" value="1"/>
</dbReference>
<evidence type="ECO:0008006" key="6">
    <source>
        <dbReference type="Google" id="ProtNLM"/>
    </source>
</evidence>
<dbReference type="OMA" id="CENPAQY"/>